<dbReference type="PRINTS" id="PR00598">
    <property type="entry name" value="HTHMARR"/>
</dbReference>
<keyword evidence="6" id="KW-1185">Reference proteome</keyword>
<evidence type="ECO:0000256" key="3">
    <source>
        <dbReference type="ARBA" id="ARBA00023163"/>
    </source>
</evidence>
<dbReference type="AlphaFoldDB" id="A0A0D7X194"/>
<dbReference type="InterPro" id="IPR023187">
    <property type="entry name" value="Tscrpt_reg_MarR-type_CS"/>
</dbReference>
<dbReference type="Pfam" id="PF01047">
    <property type="entry name" value="MarR"/>
    <property type="match status" value="1"/>
</dbReference>
<dbReference type="Gene3D" id="1.10.10.10">
    <property type="entry name" value="Winged helix-like DNA-binding domain superfamily/Winged helix DNA-binding domain"/>
    <property type="match status" value="1"/>
</dbReference>
<name>A0A0D7X194_9BACL</name>
<dbReference type="GO" id="GO:0003700">
    <property type="term" value="F:DNA-binding transcription factor activity"/>
    <property type="evidence" value="ECO:0007669"/>
    <property type="project" value="InterPro"/>
</dbReference>
<dbReference type="GO" id="GO:0003677">
    <property type="term" value="F:DNA binding"/>
    <property type="evidence" value="ECO:0007669"/>
    <property type="project" value="UniProtKB-KW"/>
</dbReference>
<keyword evidence="1" id="KW-0805">Transcription regulation</keyword>
<dbReference type="SUPFAM" id="SSF46785">
    <property type="entry name" value="Winged helix' DNA-binding domain"/>
    <property type="match status" value="1"/>
</dbReference>
<dbReference type="PROSITE" id="PS01117">
    <property type="entry name" value="HTH_MARR_1"/>
    <property type="match status" value="1"/>
</dbReference>
<gene>
    <name evidence="5" type="ORF">QD47_13070</name>
</gene>
<dbReference type="SMART" id="SM00347">
    <property type="entry name" value="HTH_MARR"/>
    <property type="match status" value="1"/>
</dbReference>
<dbReference type="EMBL" id="JTHP01000023">
    <property type="protein sequence ID" value="KJD45195.1"/>
    <property type="molecule type" value="Genomic_DNA"/>
</dbReference>
<evidence type="ECO:0000259" key="4">
    <source>
        <dbReference type="PROSITE" id="PS50995"/>
    </source>
</evidence>
<comment type="caution">
    <text evidence="5">The sequence shown here is derived from an EMBL/GenBank/DDBJ whole genome shotgun (WGS) entry which is preliminary data.</text>
</comment>
<dbReference type="PROSITE" id="PS50995">
    <property type="entry name" value="HTH_MARR_2"/>
    <property type="match status" value="1"/>
</dbReference>
<dbReference type="PANTHER" id="PTHR42756">
    <property type="entry name" value="TRANSCRIPTIONAL REGULATOR, MARR"/>
    <property type="match status" value="1"/>
</dbReference>
<proteinExistence type="predicted"/>
<protein>
    <submittedName>
        <fullName evidence="5">Transcriptional regulator</fullName>
    </submittedName>
</protein>
<dbReference type="PANTHER" id="PTHR42756:SF1">
    <property type="entry name" value="TRANSCRIPTIONAL REPRESSOR OF EMRAB OPERON"/>
    <property type="match status" value="1"/>
</dbReference>
<dbReference type="InterPro" id="IPR036390">
    <property type="entry name" value="WH_DNA-bd_sf"/>
</dbReference>
<evidence type="ECO:0000313" key="5">
    <source>
        <dbReference type="EMBL" id="KJD45195.1"/>
    </source>
</evidence>
<sequence length="140" mass="15967">MRKKPIGKLISHLYRRNQKILSKKLAPYGIGSGGQHSFLKLILRRPGITQEQLTNELKFDKATTARSVKQLEESGYIERETDPNDRRSHLLFPTAKALEFYPVLQGILDEFNADLVHNLSDEEEDLLIALLQKISIDPGE</sequence>
<reference evidence="5 6" key="1">
    <citation type="submission" date="2014-11" db="EMBL/GenBank/DDBJ databases">
        <title>Draft Genome Sequences of Paenibacillus polymyxa NRRL B-30509 and Paenibacillus terrae NRRL B-30644, Strains from a Poultry Environment that Produce Tridecaptin A and Paenicidins.</title>
        <authorList>
            <person name="van Belkum M.J."/>
            <person name="Lohans C.T."/>
            <person name="Vederas J.C."/>
        </authorList>
    </citation>
    <scope>NUCLEOTIDE SEQUENCE [LARGE SCALE GENOMIC DNA]</scope>
    <source>
        <strain evidence="5 6">NRRL B-30644</strain>
    </source>
</reference>
<feature type="domain" description="HTH marR-type" evidence="4">
    <location>
        <begin position="3"/>
        <end position="136"/>
    </location>
</feature>
<dbReference type="PATRIC" id="fig|159743.3.peg.2906"/>
<evidence type="ECO:0000256" key="1">
    <source>
        <dbReference type="ARBA" id="ARBA00023015"/>
    </source>
</evidence>
<keyword evidence="3" id="KW-0804">Transcription</keyword>
<dbReference type="RefSeq" id="WP_044646547.1">
    <property type="nucleotide sequence ID" value="NZ_JTHP01000023.1"/>
</dbReference>
<dbReference type="OrthoDB" id="6462103at2"/>
<dbReference type="Proteomes" id="UP000032534">
    <property type="component" value="Unassembled WGS sequence"/>
</dbReference>
<dbReference type="InterPro" id="IPR036388">
    <property type="entry name" value="WH-like_DNA-bd_sf"/>
</dbReference>
<dbReference type="InterPro" id="IPR000835">
    <property type="entry name" value="HTH_MarR-typ"/>
</dbReference>
<accession>A0A0D7X194</accession>
<evidence type="ECO:0000256" key="2">
    <source>
        <dbReference type="ARBA" id="ARBA00023125"/>
    </source>
</evidence>
<evidence type="ECO:0000313" key="6">
    <source>
        <dbReference type="Proteomes" id="UP000032534"/>
    </source>
</evidence>
<organism evidence="5 6">
    <name type="scientific">Paenibacillus terrae</name>
    <dbReference type="NCBI Taxonomy" id="159743"/>
    <lineage>
        <taxon>Bacteria</taxon>
        <taxon>Bacillati</taxon>
        <taxon>Bacillota</taxon>
        <taxon>Bacilli</taxon>
        <taxon>Bacillales</taxon>
        <taxon>Paenibacillaceae</taxon>
        <taxon>Paenibacillus</taxon>
    </lineage>
</organism>
<keyword evidence="2" id="KW-0238">DNA-binding</keyword>